<keyword evidence="2" id="KW-1185">Reference proteome</keyword>
<dbReference type="AlphaFoldDB" id="A7SHK6"/>
<protein>
    <submittedName>
        <fullName evidence="1">Uncharacterized protein</fullName>
    </submittedName>
</protein>
<organism evidence="1 2">
    <name type="scientific">Nematostella vectensis</name>
    <name type="common">Starlet sea anemone</name>
    <dbReference type="NCBI Taxonomy" id="45351"/>
    <lineage>
        <taxon>Eukaryota</taxon>
        <taxon>Metazoa</taxon>
        <taxon>Cnidaria</taxon>
        <taxon>Anthozoa</taxon>
        <taxon>Hexacorallia</taxon>
        <taxon>Actiniaria</taxon>
        <taxon>Edwardsiidae</taxon>
        <taxon>Nematostella</taxon>
    </lineage>
</organism>
<dbReference type="InParanoid" id="A7SHK6"/>
<evidence type="ECO:0000313" key="1">
    <source>
        <dbReference type="EMBL" id="EDO36817.1"/>
    </source>
</evidence>
<proteinExistence type="predicted"/>
<gene>
    <name evidence="1" type="ORF">NEMVEDRAFT_v1g212396</name>
</gene>
<accession>A7SHK6</accession>
<sequence>MQGTTSSGYPCRTRGNLHYVHSAACDNNCARNPQCGQRHPTLTGRGADMYSVNEEEVECIPIFVSSLVYRWHGLLLTFFIKPLKICHVPRPRTNSASASSKTVQRRASVVETLRQQISGGERDDILRQKKAEMQRMGQEERETIAQEAGLKIEVTKLTNISIASVSRIGKEHFRLKKTDARRNKSERPLTPSHFDVNPLVFTLQRERSVGNGASLIHPQSLLDFVPDIYPTDIQEHKPMSRKKLLDYFERIQPRVVNYPSPNHSNMDDVIY</sequence>
<name>A7SHK6_NEMVE</name>
<dbReference type="Proteomes" id="UP000001593">
    <property type="component" value="Unassembled WGS sequence"/>
</dbReference>
<reference evidence="1 2" key="1">
    <citation type="journal article" date="2007" name="Science">
        <title>Sea anemone genome reveals ancestral eumetazoan gene repertoire and genomic organization.</title>
        <authorList>
            <person name="Putnam N.H."/>
            <person name="Srivastava M."/>
            <person name="Hellsten U."/>
            <person name="Dirks B."/>
            <person name="Chapman J."/>
            <person name="Salamov A."/>
            <person name="Terry A."/>
            <person name="Shapiro H."/>
            <person name="Lindquist E."/>
            <person name="Kapitonov V.V."/>
            <person name="Jurka J."/>
            <person name="Genikhovich G."/>
            <person name="Grigoriev I.V."/>
            <person name="Lucas S.M."/>
            <person name="Steele R.E."/>
            <person name="Finnerty J.R."/>
            <person name="Technau U."/>
            <person name="Martindale M.Q."/>
            <person name="Rokhsar D.S."/>
        </authorList>
    </citation>
    <scope>NUCLEOTIDE SEQUENCE [LARGE SCALE GENOMIC DNA]</scope>
    <source>
        <strain evidence="2">CH2 X CH6</strain>
    </source>
</reference>
<dbReference type="HOGENOM" id="CLU_1027793_0_0_1"/>
<dbReference type="GO" id="GO:0061630">
    <property type="term" value="F:ubiquitin protein ligase activity"/>
    <property type="evidence" value="ECO:0000318"/>
    <property type="project" value="GO_Central"/>
</dbReference>
<evidence type="ECO:0000313" key="2">
    <source>
        <dbReference type="Proteomes" id="UP000001593"/>
    </source>
</evidence>
<dbReference type="EMBL" id="DS469661">
    <property type="protein sequence ID" value="EDO36817.1"/>
    <property type="molecule type" value="Genomic_DNA"/>
</dbReference>